<keyword evidence="2" id="KW-1185">Reference proteome</keyword>
<accession>A0ABR3GWY3</accession>
<proteinExistence type="predicted"/>
<sequence>MEDGKRLFRNLWAIYIGANQDFMSNQTPVSWANALAVPIRGNLHEALNKSRIPNFPVGVNQQQMNRPQTSGQPPAREIRVLTMDLVNNIPYRHWATGWRPGSGPAPLPDCITVPCSDTDVLNTLEKGSLSWWQEILAISAEDLYYENYDDGVRGGSAGLVRQTPYAGRLEHLTPAPPRKQVDRAAMAGISADIMATWASAERRVMIKDLIAEQPGRPEKLDEGLFVYHTDADQVAMRKRFDASYANGLEEGRQLALRHDQWEARKQKEEATRRIFWLAEQLDVEAKQELVHNMQRLRVCEKEMGRQETLAEERLLEEERLKLLQLAAEQKEEVELWNIQIAIRRRNIHWRHLVLLSVKIGEIKSIDCTCHSPNCLKRSLKPQLKQLKSTHERELSRYDRHCKKILRIIEKYQARQNPEACLDKGMRLKIVIDEIEEEDFQHFKGILGDVDAMLKSATPLLTVDLRNMSTDRGANIPLWSVPS</sequence>
<reference evidence="1 2" key="1">
    <citation type="submission" date="2024-02" db="EMBL/GenBank/DDBJ databases">
        <title>Discinaceae phylogenomics.</title>
        <authorList>
            <person name="Dirks A.C."/>
            <person name="James T.Y."/>
        </authorList>
    </citation>
    <scope>NUCLEOTIDE SEQUENCE [LARGE SCALE GENOMIC DNA]</scope>
    <source>
        <strain evidence="1 2">ACD0624</strain>
    </source>
</reference>
<evidence type="ECO:0000313" key="1">
    <source>
        <dbReference type="EMBL" id="KAL0640456.1"/>
    </source>
</evidence>
<evidence type="ECO:0000313" key="2">
    <source>
        <dbReference type="Proteomes" id="UP001447188"/>
    </source>
</evidence>
<organism evidence="1 2">
    <name type="scientific">Discina gigas</name>
    <dbReference type="NCBI Taxonomy" id="1032678"/>
    <lineage>
        <taxon>Eukaryota</taxon>
        <taxon>Fungi</taxon>
        <taxon>Dikarya</taxon>
        <taxon>Ascomycota</taxon>
        <taxon>Pezizomycotina</taxon>
        <taxon>Pezizomycetes</taxon>
        <taxon>Pezizales</taxon>
        <taxon>Discinaceae</taxon>
        <taxon>Discina</taxon>
    </lineage>
</organism>
<comment type="caution">
    <text evidence="1">The sequence shown here is derived from an EMBL/GenBank/DDBJ whole genome shotgun (WGS) entry which is preliminary data.</text>
</comment>
<dbReference type="EMBL" id="JBBBZM010000003">
    <property type="protein sequence ID" value="KAL0640456.1"/>
    <property type="molecule type" value="Genomic_DNA"/>
</dbReference>
<name>A0ABR3GWY3_9PEZI</name>
<dbReference type="Proteomes" id="UP001447188">
    <property type="component" value="Unassembled WGS sequence"/>
</dbReference>
<protein>
    <recommendedName>
        <fullName evidence="3">Trichoplein keratin filament-binding protein</fullName>
    </recommendedName>
</protein>
<gene>
    <name evidence="1" type="ORF">Q9L58_000426</name>
</gene>
<evidence type="ECO:0008006" key="3">
    <source>
        <dbReference type="Google" id="ProtNLM"/>
    </source>
</evidence>